<dbReference type="Pfam" id="PF14432">
    <property type="entry name" value="DYW_deaminase"/>
    <property type="match status" value="1"/>
</dbReference>
<dbReference type="Pfam" id="PF13041">
    <property type="entry name" value="PPR_2"/>
    <property type="match status" value="3"/>
</dbReference>
<evidence type="ECO:0000259" key="5">
    <source>
        <dbReference type="Pfam" id="PF14432"/>
    </source>
</evidence>
<dbReference type="PANTHER" id="PTHR47926">
    <property type="entry name" value="PENTATRICOPEPTIDE REPEAT-CONTAINING PROTEIN"/>
    <property type="match status" value="1"/>
</dbReference>
<dbReference type="InterPro" id="IPR046960">
    <property type="entry name" value="PPR_At4g14850-like_plant"/>
</dbReference>
<evidence type="ECO:0000313" key="6">
    <source>
        <dbReference type="EMBL" id="KAF8378055.1"/>
    </source>
</evidence>
<dbReference type="Gene3D" id="1.25.40.10">
    <property type="entry name" value="Tetratricopeptide repeat domain"/>
    <property type="match status" value="5"/>
</dbReference>
<dbReference type="OMA" id="PSVMIWR"/>
<dbReference type="Pfam" id="PF20431">
    <property type="entry name" value="E_motif"/>
    <property type="match status" value="1"/>
</dbReference>
<dbReference type="GO" id="GO:0009451">
    <property type="term" value="P:RNA modification"/>
    <property type="evidence" value="ECO:0007669"/>
    <property type="project" value="InterPro"/>
</dbReference>
<dbReference type="GO" id="GO:0003723">
    <property type="term" value="F:RNA binding"/>
    <property type="evidence" value="ECO:0007669"/>
    <property type="project" value="InterPro"/>
</dbReference>
<name>A0A835CZP8_TETSI</name>
<keyword evidence="3" id="KW-0809">Transit peptide</keyword>
<feature type="repeat" description="PPR" evidence="4">
    <location>
        <begin position="424"/>
        <end position="458"/>
    </location>
</feature>
<reference evidence="6 7" key="1">
    <citation type="submission" date="2020-04" db="EMBL/GenBank/DDBJ databases">
        <title>Plant Genome Project.</title>
        <authorList>
            <person name="Zhang R.-G."/>
        </authorList>
    </citation>
    <scope>NUCLEOTIDE SEQUENCE [LARGE SCALE GENOMIC DNA]</scope>
    <source>
        <strain evidence="6">YNK0</strain>
        <tissue evidence="6">Leaf</tissue>
    </source>
</reference>
<dbReference type="Proteomes" id="UP000655225">
    <property type="component" value="Unassembled WGS sequence"/>
</dbReference>
<feature type="repeat" description="PPR" evidence="4">
    <location>
        <begin position="292"/>
        <end position="326"/>
    </location>
</feature>
<dbReference type="FunFam" id="1.25.40.10:FF:000201">
    <property type="entry name" value="Pentatricopeptide repeat-containing protein mitochondrial"/>
    <property type="match status" value="1"/>
</dbReference>
<feature type="repeat" description="PPR" evidence="4">
    <location>
        <begin position="525"/>
        <end position="559"/>
    </location>
</feature>
<sequence>MIRVFRSRKLPWMNSAIYGNPSSLVRYPHCGFSAHSAQFADERENYVGPPLSEFDSHAYARLLQDCTRNGDATKGKGLHCDILKRGVCLDLFAWNILLNLYVKLDLLFDARLLFDEMLERNTISFVTLIQGYAQSLRFVEAVELFIRIHREGHELNPFVFTTILKLLVSMEFAELGWRIHACVYKLGHDSNAFVGTALIDAYSVCGLVDGAREVFDEILEKDMVSWTGMVACYAENDYFEEALELFSQMRKVGLKPNNFTFAGSLKACLGLEAKHLGKTIHGCALKTRYELDPYVGVALLDLYTKSGDIDDAHAVFEEMPQKDVIPWSFMIARYAQSDRSKEAVKLFCRMRQAFVVPNQFTFASVLQACATMEGLDLGKQTHCYVLKVGLDSDIFVSNALMDVYAKCGRIEESLELFLKSPNRNEVTWNTMIVGHVQLGNGEEALRLFSHMLDDQVQATPVTYSSVLRACASLAALEPGIQIHSLTVKTIFDKDIVVGNALIDMYAKCGSIKDARAVFDMMSERDEVSWNSMISGYSLHGLGGDALWIFEKMKETVIKPNKITFVGVLSACSNTGLVDRGQSYFNSMIQDYGIEPCIEHYTCVVWLLGRSGRLSMALKLIEEMPFEPSVMVWRALLGACVIHNDVELGKISAQRVLEMEPQDEAAHVLLSNIYATSRRWDNVASIRKYMKRKGVKKEPGLSWIENQSKVHYFTVGDTSHPEISAINGMLEWLKKKIKEVGYVPNCNVVLLDVEDDEKERLLWVHSERLALAFGLISTPSGSTIRIIKNLRICADCHAAIKFISIVVQREIIVRDMNRFHHFEAGICSCDSDILPNKVKLNLQLGIHHSGSIDPPLRKVYCARLNVGTYRSREVLIDEMDSRPVRAFHPQSYQFKQNDYVDSFKASFDRTRFDKDDMAHAQMDAADPPWHTLNFDELVHNNSHAATGSIIRDRHQYDKIVAQSQAL</sequence>
<dbReference type="NCBIfam" id="TIGR00756">
    <property type="entry name" value="PPR"/>
    <property type="match status" value="6"/>
</dbReference>
<gene>
    <name evidence="6" type="ORF">HHK36_029389</name>
</gene>
<keyword evidence="7" id="KW-1185">Reference proteome</keyword>
<dbReference type="Pfam" id="PF01535">
    <property type="entry name" value="PPR"/>
    <property type="match status" value="7"/>
</dbReference>
<dbReference type="FunFam" id="1.25.40.10:FF:000397">
    <property type="entry name" value="Pentatricopeptide repeat-containing protein At2g40720"/>
    <property type="match status" value="1"/>
</dbReference>
<evidence type="ECO:0000256" key="2">
    <source>
        <dbReference type="ARBA" id="ARBA00022737"/>
    </source>
</evidence>
<dbReference type="InterPro" id="IPR011990">
    <property type="entry name" value="TPR-like_helical_dom_sf"/>
</dbReference>
<accession>A0A835CZP8</accession>
<dbReference type="OrthoDB" id="749581at2759"/>
<feature type="domain" description="DYW" evidence="5">
    <location>
        <begin position="740"/>
        <end position="829"/>
    </location>
</feature>
<dbReference type="FunFam" id="1.25.40.10:FF:000031">
    <property type="entry name" value="Pentatricopeptide repeat-containing protein mitochondrial"/>
    <property type="match status" value="1"/>
</dbReference>
<dbReference type="PANTHER" id="PTHR47926:SF520">
    <property type="entry name" value="DYW DOMAIN-CONTAINING PROTEIN"/>
    <property type="match status" value="1"/>
</dbReference>
<dbReference type="InterPro" id="IPR002885">
    <property type="entry name" value="PPR_rpt"/>
</dbReference>
<dbReference type="PROSITE" id="PS51375">
    <property type="entry name" value="PPR"/>
    <property type="match status" value="6"/>
</dbReference>
<feature type="repeat" description="PPR" evidence="4">
    <location>
        <begin position="90"/>
        <end position="124"/>
    </location>
</feature>
<evidence type="ECO:0000256" key="4">
    <source>
        <dbReference type="PROSITE-ProRule" id="PRU00708"/>
    </source>
</evidence>
<dbReference type="InterPro" id="IPR032867">
    <property type="entry name" value="DYW_dom"/>
</dbReference>
<dbReference type="InterPro" id="IPR046848">
    <property type="entry name" value="E_motif"/>
</dbReference>
<comment type="similarity">
    <text evidence="1">Belongs to the PPR family. PCMP-H subfamily.</text>
</comment>
<evidence type="ECO:0000313" key="7">
    <source>
        <dbReference type="Proteomes" id="UP000655225"/>
    </source>
</evidence>
<feature type="repeat" description="PPR" evidence="4">
    <location>
        <begin position="494"/>
        <end position="524"/>
    </location>
</feature>
<dbReference type="SUPFAM" id="SSF48452">
    <property type="entry name" value="TPR-like"/>
    <property type="match status" value="1"/>
</dbReference>
<comment type="caution">
    <text evidence="6">The sequence shown here is derived from an EMBL/GenBank/DDBJ whole genome shotgun (WGS) entry which is preliminary data.</text>
</comment>
<dbReference type="FunFam" id="1.25.40.10:FF:000488">
    <property type="entry name" value="Pentatricopeptide repeat-containing protein, mitochondrial"/>
    <property type="match status" value="1"/>
</dbReference>
<proteinExistence type="inferred from homology"/>
<protein>
    <recommendedName>
        <fullName evidence="5">DYW domain-containing protein</fullName>
    </recommendedName>
</protein>
<keyword evidence="2" id="KW-0677">Repeat</keyword>
<dbReference type="GO" id="GO:0008270">
    <property type="term" value="F:zinc ion binding"/>
    <property type="evidence" value="ECO:0007669"/>
    <property type="project" value="InterPro"/>
</dbReference>
<evidence type="ECO:0000256" key="1">
    <source>
        <dbReference type="ARBA" id="ARBA00006643"/>
    </source>
</evidence>
<dbReference type="AlphaFoldDB" id="A0A835CZP8"/>
<dbReference type="FunFam" id="1.25.40.10:FF:000366">
    <property type="entry name" value="Pentatricopeptide (PPR) repeat-containing protein"/>
    <property type="match status" value="1"/>
</dbReference>
<organism evidence="6 7">
    <name type="scientific">Tetracentron sinense</name>
    <name type="common">Spur-leaf</name>
    <dbReference type="NCBI Taxonomy" id="13715"/>
    <lineage>
        <taxon>Eukaryota</taxon>
        <taxon>Viridiplantae</taxon>
        <taxon>Streptophyta</taxon>
        <taxon>Embryophyta</taxon>
        <taxon>Tracheophyta</taxon>
        <taxon>Spermatophyta</taxon>
        <taxon>Magnoliopsida</taxon>
        <taxon>Trochodendrales</taxon>
        <taxon>Trochodendraceae</taxon>
        <taxon>Tetracentron</taxon>
    </lineage>
</organism>
<evidence type="ECO:0000256" key="3">
    <source>
        <dbReference type="ARBA" id="ARBA00022946"/>
    </source>
</evidence>
<dbReference type="EMBL" id="JABCRI010000023">
    <property type="protein sequence ID" value="KAF8378055.1"/>
    <property type="molecule type" value="Genomic_DNA"/>
</dbReference>
<feature type="repeat" description="PPR" evidence="4">
    <location>
        <begin position="222"/>
        <end position="256"/>
    </location>
</feature>
<dbReference type="FunFam" id="1.25.40.10:FF:000471">
    <property type="entry name" value="Putative pentatricopeptide repeat-containing protein, mitochondrial"/>
    <property type="match status" value="1"/>
</dbReference>